<dbReference type="InterPro" id="IPR043502">
    <property type="entry name" value="DNA/RNA_pol_sf"/>
</dbReference>
<protein>
    <submittedName>
        <fullName evidence="3">RdRp</fullName>
    </submittedName>
</protein>
<dbReference type="EMBL" id="KX884634">
    <property type="protein sequence ID" value="APG79114.1"/>
    <property type="molecule type" value="Genomic_RNA"/>
</dbReference>
<dbReference type="Pfam" id="PF05788">
    <property type="entry name" value="Orbi_VP1"/>
    <property type="match status" value="1"/>
</dbReference>
<sequence length="1461" mass="165464">MDKLMRDSVTQAFGTLCNHSFGVDVSALCKGIDDEFQRIDSYIHKGRRNLVSIGGVDVISCYELNWGENVWKDVITSNGIPIKHALMNLMERRSKTVPIDPTSIFLDTWKIDDSAPYHGFLLGRGAENATYGTLHLYEWFGFLAGLTKPGSCIELSYLAGIVDRYKLPIFKSKHADKSVIDDVQGFYNMPNIVESLLNICVLRLGMEKEKLCLSGHDISLYSVLDELALRVCVSPKVIMNDIRKYLVYVVRYAGILTEDQVSYFSHGSKVSVYVRSYVQERVIVDNSIFSVYKNSTIFNDEIRKGRDKLKALGLHRLNSLCDVLLSVSLKTTEKDHFIIASKFLLSLLAIPGYGRALNFSSSPRSGPEQTVDELGIAHRLREMILHFHNCAVDAGYDIVHPNDWKITCISFWKSTGAGVDPEMIDITVDGEERRVKATKKPTIGAIYGDRAFRLATLDNILTRESPGSVGYRDVPGKSTRAIYVLRLPTLHAQVAVVHHLVNYVSTRGVGDGDANIPFNASHIHSGPGTTTGMRIFDNLETIKASSSVNDFYIGTDLSSYDSNNVIWNFREPMISALKQIGEHTNYEYGTDKIPWKDMVDKAFGPGHVLGTMWDNGREPIVYSDNEICPLPKFMSSYTVGKTLPKVRPLPGVSAIKEGSIIWILDVKSLLESGGRIPWDVCKVGFLKDGKDFVYLTSEASGELSTLMMNSLMNLAMQSIIRDRLCETKFGSRIILKKMKAVGDDSEWIGSLKSVPESYDEIDDFLKWLKEMYRKMGHVVKEENMILIPLGSEFVQTFAKFGLYIPRDLISVIPSEKPRKIVDRLGFVRSFRNVLLSKIARGFSSIFSNIIFLYIYRKLSSLDLRRHKIQFRNSRKVLANDNSGRAFGRVRVDWQEVVTEDISVIKLTDFKKEKIYVFVRSVMCAMLPNEADGVMWSPISLCIYNFSAFFLYQLGLSKSQTDQSGILITLYAYMLTRYKNDSKIKYTAKVSLEKYKLSISDIFPPSTCQFLLRKPVRIGHLDGLNVPERMVAEGLKMEKFMQPFQSLDLEVESENFLDSYNQKIRGVDPDRDSWLLNYAFNMKVIDGEAAFLGSLFYGGLSHEFELIKTSFGLIDMNFRLSIHTDNMRILISRDPALRNVLSPESLISLLQSYGINDVNMYEEGMMLLACTGMRQEVASSLLKLYFSDQYGGYPSSTGGAFSDDFCSSLSLVNVKDLMMVDFPTSFTKSQRIHCMIHSAQISVATLLQTSRAYKLSSVTPLSAENLFVGTYPNTHALLNSRAKNSTIRAHNVFTVLLREWRDRDVSIVFKDSSNKLVVLPPRCGKTTLAKLDEMMLDVDEFIRDAQVIYSRQTLYFGHPSWFEKLIRCYNSVDPALWWNTDKIPMVSSIQMVQYLTIDKLHPRDVIYIIPNEKFTKKLLNTNKGDIFKQQVEDIRSKVGKPGFEVIEFASWSQLRIITSSMH</sequence>
<organism evidence="3">
    <name type="scientific">Hubei reo-like virus 12</name>
    <dbReference type="NCBI Taxonomy" id="1923175"/>
    <lineage>
        <taxon>Viruses</taxon>
        <taxon>Riboviria</taxon>
    </lineage>
</organism>
<accession>A0A1L3KP18</accession>
<keyword evidence="2" id="KW-0548">Nucleotidyltransferase</keyword>
<reference evidence="3" key="1">
    <citation type="journal article" date="2016" name="Nature">
        <title>Redefining the invertebrate RNA virosphere.</title>
        <authorList>
            <person name="Shi M."/>
            <person name="Lin X.D."/>
            <person name="Tian J.H."/>
            <person name="Chen L.J."/>
            <person name="Chen X."/>
            <person name="Li C.X."/>
            <person name="Qin X.C."/>
            <person name="Li J."/>
            <person name="Cao J.P."/>
            <person name="Eden J.S."/>
            <person name="Buchmann J."/>
            <person name="Wang W."/>
            <person name="Xu J."/>
            <person name="Holmes E.C."/>
            <person name="Zhang Y.Z."/>
        </authorList>
    </citation>
    <scope>NUCLEOTIDE SEQUENCE</scope>
    <source>
        <strain evidence="3">MosHB234257</strain>
    </source>
</reference>
<name>A0A1L3KP18_9VIRU</name>
<evidence type="ECO:0000313" key="3">
    <source>
        <dbReference type="EMBL" id="APG79114.1"/>
    </source>
</evidence>
<dbReference type="GO" id="GO:0003723">
    <property type="term" value="F:RNA binding"/>
    <property type="evidence" value="ECO:0007669"/>
    <property type="project" value="InterPro"/>
</dbReference>
<proteinExistence type="predicted"/>
<dbReference type="SUPFAM" id="SSF56672">
    <property type="entry name" value="DNA/RNA polymerases"/>
    <property type="match status" value="1"/>
</dbReference>
<dbReference type="GO" id="GO:0003968">
    <property type="term" value="F:RNA-directed RNA polymerase activity"/>
    <property type="evidence" value="ECO:0007669"/>
    <property type="project" value="InterPro"/>
</dbReference>
<dbReference type="InterPro" id="IPR008723">
    <property type="entry name" value="RNA_pol_orbivir"/>
</dbReference>
<keyword evidence="1" id="KW-0808">Transferase</keyword>
<dbReference type="GO" id="GO:0006351">
    <property type="term" value="P:DNA-templated transcription"/>
    <property type="evidence" value="ECO:0007669"/>
    <property type="project" value="InterPro"/>
</dbReference>
<evidence type="ECO:0000256" key="1">
    <source>
        <dbReference type="ARBA" id="ARBA00022679"/>
    </source>
</evidence>
<evidence type="ECO:0000256" key="2">
    <source>
        <dbReference type="ARBA" id="ARBA00022695"/>
    </source>
</evidence>